<dbReference type="PANTHER" id="PTHR12227:SF0">
    <property type="entry name" value="GLYCERATE KINASE"/>
    <property type="match status" value="1"/>
</dbReference>
<dbReference type="InterPro" id="IPR037035">
    <property type="entry name" value="GK-like_C_sf"/>
</dbReference>
<sequence>MAAWRNAARRRLVTGIAPRSILRHLLDSAVASAQPDRCVSSFLPDLPKGRTVVVGAGKAAAAMARAVENFFPAPVEGVVVTRYGAAVPCDAIQVLEAAHPIADEASIVAAKSMLAAVKGLTRDDLVLALISGGGSALMSLPVEGVGLAEKQALVGQLMRAGAPIDLLNRMRRRLSQIKGGGLRQAIGAARCVTLAISDVVGDDPALIASGPTIVPPADTGSLLDEMAPYRVAVSPLLHELLASQPSGPSTIPSRQDDEVHIVASPRTALESAAGEARRLGLTPILLGDDIEGSPAEAARRHLAMWREAALGSVLLSGGELTCEVRGQGRGGPNHEFALELMRAAAPDDALWAIACDTDGCDGNSQVAGAIFGPDSICRARNQGLDIRSFLARNDSAAFFAELGGPVETGPTQTNVNDFRALLKV</sequence>
<dbReference type="InterPro" id="IPR039760">
    <property type="entry name" value="MOFRL_protein"/>
</dbReference>
<dbReference type="InterPro" id="IPR007835">
    <property type="entry name" value="MOFRL"/>
</dbReference>
<dbReference type="GO" id="GO:0005737">
    <property type="term" value="C:cytoplasm"/>
    <property type="evidence" value="ECO:0007669"/>
    <property type="project" value="TreeGrafter"/>
</dbReference>
<dbReference type="RefSeq" id="WP_115415296.1">
    <property type="nucleotide sequence ID" value="NZ_CP031357.1"/>
</dbReference>
<accession>A0A345YB04</accession>
<dbReference type="Pfam" id="PF05161">
    <property type="entry name" value="MOFRL"/>
    <property type="match status" value="1"/>
</dbReference>
<dbReference type="Pfam" id="PF13660">
    <property type="entry name" value="DUF4147"/>
    <property type="match status" value="1"/>
</dbReference>
<dbReference type="Gene3D" id="3.40.1480.10">
    <property type="entry name" value="MOFRL domain"/>
    <property type="match status" value="1"/>
</dbReference>
<dbReference type="AlphaFoldDB" id="A0A345YB04"/>
<dbReference type="InterPro" id="IPR025286">
    <property type="entry name" value="MOFRL_assoc_dom"/>
</dbReference>
<evidence type="ECO:0000313" key="3">
    <source>
        <dbReference type="EMBL" id="AXK41106.1"/>
    </source>
</evidence>
<dbReference type="KEGG" id="err:DVR09_01085"/>
<proteinExistence type="predicted"/>
<dbReference type="OrthoDB" id="9766552at2"/>
<gene>
    <name evidence="3" type="ORF">DVR09_01085</name>
</gene>
<dbReference type="Proteomes" id="UP000254508">
    <property type="component" value="Chromosome"/>
</dbReference>
<keyword evidence="4" id="KW-1185">Reference proteome</keyword>
<dbReference type="Gene3D" id="3.40.50.10180">
    <property type="entry name" value="Glycerate kinase, MOFRL-like N-terminal domain"/>
    <property type="match status" value="1"/>
</dbReference>
<protein>
    <submittedName>
        <fullName evidence="3">DUF4147 domain-containing protein</fullName>
    </submittedName>
</protein>
<dbReference type="EMBL" id="CP031357">
    <property type="protein sequence ID" value="AXK41106.1"/>
    <property type="molecule type" value="Genomic_DNA"/>
</dbReference>
<organism evidence="3 4">
    <name type="scientific">Erythrobacter aureus</name>
    <dbReference type="NCBI Taxonomy" id="2182384"/>
    <lineage>
        <taxon>Bacteria</taxon>
        <taxon>Pseudomonadati</taxon>
        <taxon>Pseudomonadota</taxon>
        <taxon>Alphaproteobacteria</taxon>
        <taxon>Sphingomonadales</taxon>
        <taxon>Erythrobacteraceae</taxon>
        <taxon>Erythrobacter/Porphyrobacter group</taxon>
        <taxon>Erythrobacter</taxon>
    </lineage>
</organism>
<dbReference type="InterPro" id="IPR038614">
    <property type="entry name" value="GK_N_sf"/>
</dbReference>
<dbReference type="SUPFAM" id="SSF82544">
    <property type="entry name" value="GckA/TtuD-like"/>
    <property type="match status" value="1"/>
</dbReference>
<dbReference type="PANTHER" id="PTHR12227">
    <property type="entry name" value="GLYCERATE KINASE"/>
    <property type="match status" value="1"/>
</dbReference>
<feature type="domain" description="MOFRL-associated" evidence="2">
    <location>
        <begin position="22"/>
        <end position="234"/>
    </location>
</feature>
<feature type="domain" description="MOFRL" evidence="1">
    <location>
        <begin position="313"/>
        <end position="417"/>
    </location>
</feature>
<reference evidence="4" key="1">
    <citation type="submission" date="2018-07" db="EMBL/GenBank/DDBJ databases">
        <title>Genome sequence of Erythrobacter strain YH-07, an antagonistic bacterium isolated from Yellow Sea.</title>
        <authorList>
            <person name="Tang T."/>
            <person name="Liu Q."/>
            <person name="Sun X."/>
        </authorList>
    </citation>
    <scope>NUCLEOTIDE SEQUENCE [LARGE SCALE GENOMIC DNA]</scope>
    <source>
        <strain evidence="4">YH-07</strain>
    </source>
</reference>
<evidence type="ECO:0000259" key="2">
    <source>
        <dbReference type="Pfam" id="PF13660"/>
    </source>
</evidence>
<evidence type="ECO:0000259" key="1">
    <source>
        <dbReference type="Pfam" id="PF05161"/>
    </source>
</evidence>
<evidence type="ECO:0000313" key="4">
    <source>
        <dbReference type="Proteomes" id="UP000254508"/>
    </source>
</evidence>
<name>A0A345YB04_9SPHN</name>
<dbReference type="GO" id="GO:0008887">
    <property type="term" value="F:glycerate kinase activity"/>
    <property type="evidence" value="ECO:0007669"/>
    <property type="project" value="InterPro"/>
</dbReference>